<feature type="binding site" evidence="7">
    <location>
        <begin position="84"/>
        <end position="85"/>
    </location>
    <ligand>
        <name>substrate</name>
    </ligand>
</feature>
<dbReference type="GO" id="GO:0008881">
    <property type="term" value="F:glutamate racemase activity"/>
    <property type="evidence" value="ECO:0007669"/>
    <property type="project" value="UniProtKB-UniRule"/>
</dbReference>
<dbReference type="InterPro" id="IPR004391">
    <property type="entry name" value="Glu_race"/>
</dbReference>
<dbReference type="InterPro" id="IPR015942">
    <property type="entry name" value="Asp/Glu/hydantoin_racemase"/>
</dbReference>
<reference evidence="9" key="1">
    <citation type="submission" date="2015-10" db="EMBL/GenBank/DDBJ databases">
        <title>Complete Genome Sequence of Aeromonas schubertii strain WL1483.</title>
        <authorList>
            <person name="Liu L."/>
        </authorList>
    </citation>
    <scope>NUCLEOTIDE SEQUENCE [LARGE SCALE GENOMIC DNA]</scope>
    <source>
        <strain evidence="9">WL1483</strain>
    </source>
</reference>
<dbReference type="InterPro" id="IPR033134">
    <property type="entry name" value="Asp/Glu_racemase_AS_2"/>
</dbReference>
<protein>
    <recommendedName>
        <fullName evidence="2 7">Glutamate racemase</fullName>
        <ecNumber evidence="2 7">5.1.1.3</ecNumber>
    </recommendedName>
</protein>
<comment type="pathway">
    <text evidence="7">Cell wall biogenesis; peptidoglycan biosynthesis.</text>
</comment>
<keyword evidence="5 7" id="KW-0413">Isomerase</keyword>
<reference evidence="8 9" key="2">
    <citation type="journal article" date="2016" name="Genome Announc.">
        <title>Complete Genome Sequence of the Highly Virulent Aeromonas schubertii Strain WL1483, Isolated from Diseased Snakehead Fish (Channa argus) in China.</title>
        <authorList>
            <person name="Liu L."/>
            <person name="Li N."/>
            <person name="Zhang D."/>
            <person name="Fu X."/>
            <person name="Shi C."/>
            <person name="Lin Q."/>
            <person name="Hao G."/>
        </authorList>
    </citation>
    <scope>NUCLEOTIDE SEQUENCE [LARGE SCALE GENOMIC DNA]</scope>
    <source>
        <strain evidence="8 9">WL1483</strain>
    </source>
</reference>
<dbReference type="HAMAP" id="MF_00258">
    <property type="entry name" value="Glu_racemase"/>
    <property type="match status" value="1"/>
</dbReference>
<dbReference type="PROSITE" id="PS00923">
    <property type="entry name" value="ASP_GLU_RACEMASE_1"/>
    <property type="match status" value="1"/>
</dbReference>
<dbReference type="PANTHER" id="PTHR21198">
    <property type="entry name" value="GLUTAMATE RACEMASE"/>
    <property type="match status" value="1"/>
</dbReference>
<evidence type="ECO:0000256" key="5">
    <source>
        <dbReference type="ARBA" id="ARBA00023235"/>
    </source>
</evidence>
<feature type="binding site" evidence="7">
    <location>
        <begin position="194"/>
        <end position="195"/>
    </location>
    <ligand>
        <name>substrate</name>
    </ligand>
</feature>
<sequence length="266" mass="28396">MIANLHQRGSQVANILVFDSGMGGLTIYREIRRLLPAHHYFYCFDNAHFPYGELSELALIDTCTKTVATMVGRHAIDLVVIACNTASTVVLPELRARLAIPVVGVVPAIKPAAALTRSGCIGLLATPGTVTRDYTHQLIAQFAPGKRVLLMGSTDLVVMAEQKLSGTPVDMVQLRDVMAPWCEGGPDTIVLGCTHFPLLGEEIATLMPDVVLVDSGEAVARRVAHLLGEGGEEAGLGAAFCTRLDKDAAKLKAPLMAWGLSTLEEI</sequence>
<dbReference type="PROSITE" id="PS00924">
    <property type="entry name" value="ASP_GLU_RACEMASE_2"/>
    <property type="match status" value="1"/>
</dbReference>
<keyword evidence="4 7" id="KW-0573">Peptidoglycan synthesis</keyword>
<dbReference type="Gene3D" id="3.40.50.1860">
    <property type="match status" value="2"/>
</dbReference>
<dbReference type="Proteomes" id="UP000058114">
    <property type="component" value="Chromosome"/>
</dbReference>
<name>A0A0S2SJ17_9GAMM</name>
<feature type="active site" description="Proton donor/acceptor" evidence="7">
    <location>
        <position position="83"/>
    </location>
</feature>
<dbReference type="UniPathway" id="UPA00219"/>
<feature type="binding site" evidence="7">
    <location>
        <begin position="51"/>
        <end position="52"/>
    </location>
    <ligand>
        <name>substrate</name>
    </ligand>
</feature>
<proteinExistence type="inferred from homology"/>
<keyword evidence="3 7" id="KW-0133">Cell shape</keyword>
<dbReference type="InterPro" id="IPR001920">
    <property type="entry name" value="Asp/Glu_race"/>
</dbReference>
<keyword evidence="6 7" id="KW-0961">Cell wall biogenesis/degradation</keyword>
<comment type="similarity">
    <text evidence="7">Belongs to the aspartate/glutamate racemases family.</text>
</comment>
<evidence type="ECO:0000256" key="7">
    <source>
        <dbReference type="HAMAP-Rule" id="MF_00258"/>
    </source>
</evidence>
<dbReference type="EMBL" id="CP013067">
    <property type="protein sequence ID" value="ALP41682.1"/>
    <property type="molecule type" value="Genomic_DNA"/>
</dbReference>
<dbReference type="InterPro" id="IPR018187">
    <property type="entry name" value="Asp/Glu_racemase_AS_1"/>
</dbReference>
<evidence type="ECO:0000313" key="9">
    <source>
        <dbReference type="Proteomes" id="UP000058114"/>
    </source>
</evidence>
<dbReference type="EC" id="5.1.1.3" evidence="2 7"/>
<dbReference type="GO" id="GO:0008360">
    <property type="term" value="P:regulation of cell shape"/>
    <property type="evidence" value="ECO:0007669"/>
    <property type="project" value="UniProtKB-KW"/>
</dbReference>
<dbReference type="GO" id="GO:0009252">
    <property type="term" value="P:peptidoglycan biosynthetic process"/>
    <property type="evidence" value="ECO:0007669"/>
    <property type="project" value="UniProtKB-UniRule"/>
</dbReference>
<dbReference type="KEGG" id="asr:WL1483_2263"/>
<organism evidence="8 9">
    <name type="scientific">Aeromonas schubertii</name>
    <dbReference type="NCBI Taxonomy" id="652"/>
    <lineage>
        <taxon>Bacteria</taxon>
        <taxon>Pseudomonadati</taxon>
        <taxon>Pseudomonadota</taxon>
        <taxon>Gammaproteobacteria</taxon>
        <taxon>Aeromonadales</taxon>
        <taxon>Aeromonadaceae</taxon>
        <taxon>Aeromonas</taxon>
    </lineage>
</organism>
<accession>A0A0S2SJ17</accession>
<feature type="binding site" evidence="7">
    <location>
        <begin position="19"/>
        <end position="20"/>
    </location>
    <ligand>
        <name>substrate</name>
    </ligand>
</feature>
<dbReference type="SUPFAM" id="SSF53681">
    <property type="entry name" value="Aspartate/glutamate racemase"/>
    <property type="match status" value="2"/>
</dbReference>
<evidence type="ECO:0000256" key="6">
    <source>
        <dbReference type="ARBA" id="ARBA00023316"/>
    </source>
</evidence>
<dbReference type="GO" id="GO:0071555">
    <property type="term" value="P:cell wall organization"/>
    <property type="evidence" value="ECO:0007669"/>
    <property type="project" value="UniProtKB-KW"/>
</dbReference>
<dbReference type="PATRIC" id="fig|652.5.peg.282"/>
<gene>
    <name evidence="7 8" type="primary">murI</name>
    <name evidence="8" type="ORF">WL1483_2263</name>
</gene>
<comment type="catalytic activity">
    <reaction evidence="1 7">
        <text>L-glutamate = D-glutamate</text>
        <dbReference type="Rhea" id="RHEA:12813"/>
        <dbReference type="ChEBI" id="CHEBI:29985"/>
        <dbReference type="ChEBI" id="CHEBI:29986"/>
        <dbReference type="EC" id="5.1.1.3"/>
    </reaction>
</comment>
<comment type="function">
    <text evidence="7">Provides the (R)-glutamate required for cell wall biosynthesis.</text>
</comment>
<evidence type="ECO:0000256" key="1">
    <source>
        <dbReference type="ARBA" id="ARBA00001602"/>
    </source>
</evidence>
<dbReference type="AlphaFoldDB" id="A0A0S2SJ17"/>
<dbReference type="PANTHER" id="PTHR21198:SF2">
    <property type="entry name" value="GLUTAMATE RACEMASE"/>
    <property type="match status" value="1"/>
</dbReference>
<evidence type="ECO:0000256" key="2">
    <source>
        <dbReference type="ARBA" id="ARBA00013090"/>
    </source>
</evidence>
<evidence type="ECO:0000256" key="3">
    <source>
        <dbReference type="ARBA" id="ARBA00022960"/>
    </source>
</evidence>
<dbReference type="Pfam" id="PF01177">
    <property type="entry name" value="Asp_Glu_race"/>
    <property type="match status" value="1"/>
</dbReference>
<dbReference type="NCBIfam" id="TIGR00067">
    <property type="entry name" value="glut_race"/>
    <property type="match status" value="1"/>
</dbReference>
<evidence type="ECO:0000313" key="8">
    <source>
        <dbReference type="EMBL" id="ALP41682.1"/>
    </source>
</evidence>
<dbReference type="FunFam" id="3.40.50.1860:FF:000001">
    <property type="entry name" value="Glutamate racemase"/>
    <property type="match status" value="1"/>
</dbReference>
<evidence type="ECO:0000256" key="4">
    <source>
        <dbReference type="ARBA" id="ARBA00022984"/>
    </source>
</evidence>
<feature type="active site" description="Proton donor/acceptor" evidence="7">
    <location>
        <position position="193"/>
    </location>
</feature>